<evidence type="ECO:0000256" key="9">
    <source>
        <dbReference type="ARBA" id="ARBA00023310"/>
    </source>
</evidence>
<dbReference type="KEGG" id="cgrn:4412665_01396"/>
<keyword evidence="4 10" id="KW-0813">Transport</keyword>
<evidence type="ECO:0000256" key="3">
    <source>
        <dbReference type="ARBA" id="ARBA00007681"/>
    </source>
</evidence>
<evidence type="ECO:0000256" key="6">
    <source>
        <dbReference type="ARBA" id="ARBA00023065"/>
    </source>
</evidence>
<evidence type="ECO:0000256" key="2">
    <source>
        <dbReference type="ARBA" id="ARBA00004170"/>
    </source>
</evidence>
<dbReference type="InterPro" id="IPR000131">
    <property type="entry name" value="ATP_synth_F1_gsu"/>
</dbReference>
<evidence type="ECO:0000256" key="7">
    <source>
        <dbReference type="ARBA" id="ARBA00023136"/>
    </source>
</evidence>
<evidence type="ECO:0000256" key="4">
    <source>
        <dbReference type="ARBA" id="ARBA00022448"/>
    </source>
</evidence>
<evidence type="ECO:0000256" key="5">
    <source>
        <dbReference type="ARBA" id="ARBA00022781"/>
    </source>
</evidence>
<dbReference type="InterPro" id="IPR023632">
    <property type="entry name" value="ATP_synth_F1_gsu_CS"/>
</dbReference>
<dbReference type="CDD" id="cd12151">
    <property type="entry name" value="F1-ATPase_gamma"/>
    <property type="match status" value="1"/>
</dbReference>
<gene>
    <name evidence="10 12" type="primary">atpG</name>
    <name evidence="12" type="ORF">SAMEA4412665_01396</name>
</gene>
<comment type="similarity">
    <text evidence="3 10">Belongs to the ATPase gamma chain family.</text>
</comment>
<keyword evidence="9 10" id="KW-0066">ATP synthesis</keyword>
<dbReference type="RefSeq" id="WP_021105824.1">
    <property type="nucleotide sequence ID" value="NZ_JAWMSD010000004.1"/>
</dbReference>
<comment type="subcellular location">
    <subcellularLocation>
        <location evidence="10">Cell membrane</location>
        <topology evidence="10">Peripheral membrane protein</topology>
    </subcellularLocation>
    <subcellularLocation>
        <location evidence="2">Membrane</location>
        <topology evidence="2">Peripheral membrane protein</topology>
    </subcellularLocation>
</comment>
<dbReference type="GO" id="GO:0005886">
    <property type="term" value="C:plasma membrane"/>
    <property type="evidence" value="ECO:0007669"/>
    <property type="project" value="UniProtKB-SubCell"/>
</dbReference>
<evidence type="ECO:0000256" key="11">
    <source>
        <dbReference type="SAM" id="MobiDB-lite"/>
    </source>
</evidence>
<dbReference type="SUPFAM" id="SSF52943">
    <property type="entry name" value="ATP synthase (F1-ATPase), gamma subunit"/>
    <property type="match status" value="1"/>
</dbReference>
<dbReference type="PANTHER" id="PTHR11693:SF22">
    <property type="entry name" value="ATP SYNTHASE SUBUNIT GAMMA, MITOCHONDRIAL"/>
    <property type="match status" value="1"/>
</dbReference>
<comment type="function">
    <text evidence="1 10">Produces ATP from ADP in the presence of a proton gradient across the membrane. The gamma chain is believed to be important in regulating ATPase activity and the flow of protons through the CF(0) complex.</text>
</comment>
<comment type="subunit">
    <text evidence="10">F-type ATPases have 2 components, CF(1) - the catalytic core - and CF(0) - the membrane proton channel. CF(1) has five subunits: alpha(3), beta(3), gamma(1), delta(1), epsilon(1). CF(0) has three main subunits: a, b and c.</text>
</comment>
<dbReference type="GO" id="GO:0042777">
    <property type="term" value="P:proton motive force-driven plasma membrane ATP synthesis"/>
    <property type="evidence" value="ECO:0007669"/>
    <property type="project" value="UniProtKB-UniRule"/>
</dbReference>
<evidence type="ECO:0000256" key="10">
    <source>
        <dbReference type="HAMAP-Rule" id="MF_00815"/>
    </source>
</evidence>
<dbReference type="Gene3D" id="3.40.1380.10">
    <property type="match status" value="1"/>
</dbReference>
<protein>
    <recommendedName>
        <fullName evidence="10">ATP synthase gamma chain</fullName>
    </recommendedName>
    <alternativeName>
        <fullName evidence="10">ATP synthase F1 sector gamma subunit</fullName>
    </alternativeName>
    <alternativeName>
        <fullName evidence="10">F-ATPase gamma subunit</fullName>
    </alternativeName>
</protein>
<keyword evidence="10" id="KW-1003">Cell membrane</keyword>
<dbReference type="PROSITE" id="PS00153">
    <property type="entry name" value="ATPASE_GAMMA"/>
    <property type="match status" value="1"/>
</dbReference>
<feature type="region of interest" description="Disordered" evidence="11">
    <location>
        <begin position="199"/>
        <end position="233"/>
    </location>
</feature>
<dbReference type="Proteomes" id="UP000215332">
    <property type="component" value="Chromosome 1"/>
</dbReference>
<dbReference type="PANTHER" id="PTHR11693">
    <property type="entry name" value="ATP SYNTHASE GAMMA CHAIN"/>
    <property type="match status" value="1"/>
</dbReference>
<dbReference type="AlphaFoldDB" id="A0A239WSS7"/>
<name>A0A239WSS7_9ACTN</name>
<proteinExistence type="inferred from homology"/>
<evidence type="ECO:0000313" key="12">
    <source>
        <dbReference type="EMBL" id="SNV36684.1"/>
    </source>
</evidence>
<dbReference type="HAMAP" id="MF_00815">
    <property type="entry name" value="ATP_synth_gamma_bact"/>
    <property type="match status" value="1"/>
</dbReference>
<reference evidence="12 13" key="1">
    <citation type="submission" date="2017-06" db="EMBL/GenBank/DDBJ databases">
        <authorList>
            <consortium name="Pathogen Informatics"/>
        </authorList>
    </citation>
    <scope>NUCLEOTIDE SEQUENCE [LARGE SCALE GENOMIC DNA]</scope>
    <source>
        <strain evidence="12 13">NCTC11865</strain>
    </source>
</reference>
<keyword evidence="5 10" id="KW-0375">Hydrogen ion transport</keyword>
<dbReference type="NCBIfam" id="NF004145">
    <property type="entry name" value="PRK05621.1-2"/>
    <property type="match status" value="1"/>
</dbReference>
<dbReference type="eggNOG" id="COG0224">
    <property type="taxonomic scope" value="Bacteria"/>
</dbReference>
<accession>A0A239WSS7</accession>
<keyword evidence="6 10" id="KW-0406">Ion transport</keyword>
<dbReference type="NCBIfam" id="TIGR01146">
    <property type="entry name" value="ATPsyn_F1gamma"/>
    <property type="match status" value="1"/>
</dbReference>
<keyword evidence="7 10" id="KW-0472">Membrane</keyword>
<organism evidence="12 13">
    <name type="scientific">Cutibacterium granulosum</name>
    <dbReference type="NCBI Taxonomy" id="33011"/>
    <lineage>
        <taxon>Bacteria</taxon>
        <taxon>Bacillati</taxon>
        <taxon>Actinomycetota</taxon>
        <taxon>Actinomycetes</taxon>
        <taxon>Propionibacteriales</taxon>
        <taxon>Propionibacteriaceae</taxon>
        <taxon>Cutibacterium</taxon>
    </lineage>
</organism>
<dbReference type="GO" id="GO:0045259">
    <property type="term" value="C:proton-transporting ATP synthase complex"/>
    <property type="evidence" value="ECO:0007669"/>
    <property type="project" value="UniProtKB-KW"/>
</dbReference>
<dbReference type="GO" id="GO:0046933">
    <property type="term" value="F:proton-transporting ATP synthase activity, rotational mechanism"/>
    <property type="evidence" value="ECO:0007669"/>
    <property type="project" value="UniProtKB-UniRule"/>
</dbReference>
<dbReference type="GO" id="GO:0005524">
    <property type="term" value="F:ATP binding"/>
    <property type="evidence" value="ECO:0007669"/>
    <property type="project" value="UniProtKB-UniRule"/>
</dbReference>
<evidence type="ECO:0000256" key="1">
    <source>
        <dbReference type="ARBA" id="ARBA00003456"/>
    </source>
</evidence>
<keyword evidence="8 10" id="KW-0139">CF(1)</keyword>
<evidence type="ECO:0000313" key="13">
    <source>
        <dbReference type="Proteomes" id="UP000215332"/>
    </source>
</evidence>
<dbReference type="EMBL" id="LT906441">
    <property type="protein sequence ID" value="SNV36684.1"/>
    <property type="molecule type" value="Genomic_DNA"/>
</dbReference>
<dbReference type="InterPro" id="IPR035968">
    <property type="entry name" value="ATP_synth_F1_ATPase_gsu"/>
</dbReference>
<dbReference type="Pfam" id="PF00231">
    <property type="entry name" value="ATP-synt"/>
    <property type="match status" value="1"/>
</dbReference>
<dbReference type="PRINTS" id="PR00126">
    <property type="entry name" value="ATPASEGAMMA"/>
</dbReference>
<dbReference type="Gene3D" id="1.10.287.80">
    <property type="entry name" value="ATP synthase, gamma subunit, helix hairpin domain"/>
    <property type="match status" value="2"/>
</dbReference>
<sequence>MASNLRELRERRNSVATTQKITRAMELIASSRIVRAQRNVRSATPYSQELTRALSAVIAHTREDHPLTRATQDPKRSAVLLITSDRGLAGSYSSNVLKAGEGLIASLEGQEVDVYLCGRKAVQYFDFRKRGYTKVWDGFSDSPSYDDARKISDELIRSFLEPTEEGGVDQIHIVYTHFESMLTQKVRVLRLLPMEIIDAEDDTSDGGQADAEPAGSSRPPADSSQPDDTSDVFHEYHFEPHPATVLDQLLPLYVANRVHFALLQAAASELASRQQAMKSATDNAEQLIDTLGRQANQARQAAITQEITEIVGGAAALAESTSQE</sequence>
<evidence type="ECO:0000256" key="8">
    <source>
        <dbReference type="ARBA" id="ARBA00023196"/>
    </source>
</evidence>